<accession>A0ABV2L2N7</accession>
<proteinExistence type="predicted"/>
<dbReference type="PROSITE" id="PS50851">
    <property type="entry name" value="CHEW"/>
    <property type="match status" value="1"/>
</dbReference>
<evidence type="ECO:0000313" key="3">
    <source>
        <dbReference type="Proteomes" id="UP001549145"/>
    </source>
</evidence>
<dbReference type="Proteomes" id="UP001549145">
    <property type="component" value="Unassembled WGS sequence"/>
</dbReference>
<sequence length="207" mass="21443">MPARAPPSYLGPRRGCRTGIAFPARIPPARSRQRGPPALSETDAVLPPESFLLLDVAGVACALARASVSEVLPLPELHAPPAGGGPLAGFLNLGGRPVPVLDLARLLGLRAGAPEADGLYRHILLDAPGETGFLVDRVEDLVIVATAAIRPVSPERTLNGCVVAEIARGDALVHVLGLRELLSAEERDRLSALADAAARRLAALPAA</sequence>
<dbReference type="RefSeq" id="WP_306424586.1">
    <property type="nucleotide sequence ID" value="NZ_BPQL01000086.1"/>
</dbReference>
<comment type="caution">
    <text evidence="2">The sequence shown here is derived from an EMBL/GenBank/DDBJ whole genome shotgun (WGS) entry which is preliminary data.</text>
</comment>
<dbReference type="EMBL" id="JBEPMM010000003">
    <property type="protein sequence ID" value="MET3692089.1"/>
    <property type="molecule type" value="Genomic_DNA"/>
</dbReference>
<dbReference type="Pfam" id="PF01584">
    <property type="entry name" value="CheW"/>
    <property type="match status" value="1"/>
</dbReference>
<dbReference type="Gene3D" id="2.40.50.180">
    <property type="entry name" value="CheA-289, Domain 4"/>
    <property type="match status" value="1"/>
</dbReference>
<reference evidence="2 3" key="1">
    <citation type="submission" date="2024-06" db="EMBL/GenBank/DDBJ databases">
        <title>Genomic Encyclopedia of Type Strains, Phase IV (KMG-IV): sequencing the most valuable type-strain genomes for metagenomic binning, comparative biology and taxonomic classification.</title>
        <authorList>
            <person name="Goeker M."/>
        </authorList>
    </citation>
    <scope>NUCLEOTIDE SEQUENCE [LARGE SCALE GENOMIC DNA]</scope>
    <source>
        <strain evidence="2 3">DSM 21331</strain>
    </source>
</reference>
<evidence type="ECO:0000313" key="2">
    <source>
        <dbReference type="EMBL" id="MET3692089.1"/>
    </source>
</evidence>
<organism evidence="2 3">
    <name type="scientific">Methylobacterium goesingense</name>
    <dbReference type="NCBI Taxonomy" id="243690"/>
    <lineage>
        <taxon>Bacteria</taxon>
        <taxon>Pseudomonadati</taxon>
        <taxon>Pseudomonadota</taxon>
        <taxon>Alphaproteobacteria</taxon>
        <taxon>Hyphomicrobiales</taxon>
        <taxon>Methylobacteriaceae</taxon>
        <taxon>Methylobacterium</taxon>
    </lineage>
</organism>
<keyword evidence="3" id="KW-1185">Reference proteome</keyword>
<dbReference type="InterPro" id="IPR002545">
    <property type="entry name" value="CheW-lke_dom"/>
</dbReference>
<dbReference type="SMART" id="SM00260">
    <property type="entry name" value="CheW"/>
    <property type="match status" value="1"/>
</dbReference>
<dbReference type="SUPFAM" id="SSF50341">
    <property type="entry name" value="CheW-like"/>
    <property type="match status" value="1"/>
</dbReference>
<dbReference type="Gene3D" id="2.30.30.40">
    <property type="entry name" value="SH3 Domains"/>
    <property type="match status" value="1"/>
</dbReference>
<gene>
    <name evidence="2" type="ORF">ABID43_001620</name>
</gene>
<protein>
    <submittedName>
        <fullName evidence="2">Purine-binding chemotaxis protein CheW</fullName>
    </submittedName>
</protein>
<feature type="domain" description="CheW-like" evidence="1">
    <location>
        <begin position="48"/>
        <end position="187"/>
    </location>
</feature>
<dbReference type="InterPro" id="IPR036061">
    <property type="entry name" value="CheW-like_dom_sf"/>
</dbReference>
<evidence type="ECO:0000259" key="1">
    <source>
        <dbReference type="PROSITE" id="PS50851"/>
    </source>
</evidence>
<name>A0ABV2L2N7_9HYPH</name>